<dbReference type="EMBL" id="JAGRQH010000106">
    <property type="protein sequence ID" value="MBR0560807.1"/>
    <property type="molecule type" value="Genomic_DNA"/>
</dbReference>
<proteinExistence type="predicted"/>
<reference evidence="1 2" key="1">
    <citation type="submission" date="2021-04" db="EMBL/GenBank/DDBJ databases">
        <title>The complete genome sequence of Neokomagataea sp. TBRC 2177.</title>
        <authorList>
            <person name="Charoenyingcharoen P."/>
            <person name="Yukphan P."/>
        </authorList>
    </citation>
    <scope>NUCLEOTIDE SEQUENCE [LARGE SCALE GENOMIC DNA]</scope>
    <source>
        <strain evidence="1 2">TBRC 2177</strain>
    </source>
</reference>
<dbReference type="Pfam" id="PF16153">
    <property type="entry name" value="DUF4861"/>
    <property type="match status" value="1"/>
</dbReference>
<dbReference type="RefSeq" id="WP_211683527.1">
    <property type="nucleotide sequence ID" value="NZ_JAGRQH010000106.1"/>
</dbReference>
<accession>A0ABS5EA70</accession>
<gene>
    <name evidence="1" type="ORF">KB213_12235</name>
</gene>
<organism evidence="1 2">
    <name type="scientific">Neokomagataea anthophila</name>
    <dbReference type="NCBI Taxonomy" id="2826925"/>
    <lineage>
        <taxon>Bacteria</taxon>
        <taxon>Pseudomonadati</taxon>
        <taxon>Pseudomonadota</taxon>
        <taxon>Alphaproteobacteria</taxon>
        <taxon>Acetobacterales</taxon>
        <taxon>Acetobacteraceae</taxon>
        <taxon>Neokomagataea</taxon>
    </lineage>
</organism>
<sequence>MKETFGYKTPEAWFAYIRQWKEALEHPVKINIK</sequence>
<dbReference type="InterPro" id="IPR032342">
    <property type="entry name" value="DUF4861"/>
</dbReference>
<name>A0ABS5EA70_9PROT</name>
<keyword evidence="2" id="KW-1185">Reference proteome</keyword>
<protein>
    <submittedName>
        <fullName evidence="1">DUF4861 family protein</fullName>
    </submittedName>
</protein>
<comment type="caution">
    <text evidence="1">The sequence shown here is derived from an EMBL/GenBank/DDBJ whole genome shotgun (WGS) entry which is preliminary data.</text>
</comment>
<evidence type="ECO:0000313" key="1">
    <source>
        <dbReference type="EMBL" id="MBR0560807.1"/>
    </source>
</evidence>
<dbReference type="Proteomes" id="UP000677812">
    <property type="component" value="Unassembled WGS sequence"/>
</dbReference>
<evidence type="ECO:0000313" key="2">
    <source>
        <dbReference type="Proteomes" id="UP000677812"/>
    </source>
</evidence>